<feature type="domain" description="PCI" evidence="8">
    <location>
        <begin position="316"/>
        <end position="494"/>
    </location>
</feature>
<feature type="compositionally biased region" description="Basic and acidic residues" evidence="7">
    <location>
        <begin position="882"/>
        <end position="897"/>
    </location>
</feature>
<comment type="subcellular location">
    <subcellularLocation>
        <location evidence="1 6">Cytoplasm</location>
    </subcellularLocation>
</comment>
<evidence type="ECO:0000256" key="2">
    <source>
        <dbReference type="ARBA" id="ARBA00022490"/>
    </source>
</evidence>
<feature type="compositionally biased region" description="Polar residues" evidence="7">
    <location>
        <begin position="962"/>
        <end position="976"/>
    </location>
</feature>
<dbReference type="InterPro" id="IPR000717">
    <property type="entry name" value="PCI_dom"/>
</dbReference>
<dbReference type="InterPro" id="IPR027512">
    <property type="entry name" value="EIF3A"/>
</dbReference>
<dbReference type="GO" id="GO:0016282">
    <property type="term" value="C:eukaryotic 43S preinitiation complex"/>
    <property type="evidence" value="ECO:0007669"/>
    <property type="project" value="UniProtKB-UniRule"/>
</dbReference>
<dbReference type="GO" id="GO:0001732">
    <property type="term" value="P:formation of cytoplasmic translation initiation complex"/>
    <property type="evidence" value="ECO:0007669"/>
    <property type="project" value="UniProtKB-UniRule"/>
</dbReference>
<name>A0A814I801_ADIRI</name>
<feature type="compositionally biased region" description="Basic and acidic residues" evidence="7">
    <location>
        <begin position="1051"/>
        <end position="1067"/>
    </location>
</feature>
<keyword evidence="4 6" id="KW-0694">RNA-binding</keyword>
<dbReference type="PROSITE" id="PS50250">
    <property type="entry name" value="PCI"/>
    <property type="match status" value="1"/>
</dbReference>
<feature type="compositionally biased region" description="Polar residues" evidence="7">
    <location>
        <begin position="1015"/>
        <end position="1024"/>
    </location>
</feature>
<dbReference type="GO" id="GO:0033290">
    <property type="term" value="C:eukaryotic 48S preinitiation complex"/>
    <property type="evidence" value="ECO:0007669"/>
    <property type="project" value="UniProtKB-UniRule"/>
</dbReference>
<comment type="function">
    <text evidence="6">RNA-binding component of the eukaryotic translation initiation factor 3 (eIF-3) complex, which is involved in protein synthesis of a specialized repertoire of mRNAs and, together with other initiation factors, stimulates binding of mRNA and methionyl-tRNAi to the 40S ribosome. The eIF-3 complex specifically targets and initiates translation of a subset of mRNAs involved in cell proliferation.</text>
</comment>
<dbReference type="Gene3D" id="4.10.860.10">
    <property type="entry name" value="UVR domain"/>
    <property type="match status" value="1"/>
</dbReference>
<protein>
    <recommendedName>
        <fullName evidence="6">Eukaryotic translation initiation factor 3 subunit A</fullName>
        <shortName evidence="6">eIF3a</shortName>
    </recommendedName>
    <alternativeName>
        <fullName evidence="6">Eukaryotic translation initiation factor 3 subunit 10</fullName>
    </alternativeName>
</protein>
<dbReference type="GO" id="GO:0071541">
    <property type="term" value="C:eukaryotic translation initiation factor 3 complex, eIF3m"/>
    <property type="evidence" value="ECO:0007669"/>
    <property type="project" value="TreeGrafter"/>
</dbReference>
<feature type="compositionally biased region" description="Low complexity" evidence="7">
    <location>
        <begin position="901"/>
        <end position="910"/>
    </location>
</feature>
<feature type="compositionally biased region" description="Basic and acidic residues" evidence="7">
    <location>
        <begin position="603"/>
        <end position="617"/>
    </location>
</feature>
<dbReference type="GO" id="GO:0002188">
    <property type="term" value="P:translation reinitiation"/>
    <property type="evidence" value="ECO:0007669"/>
    <property type="project" value="TreeGrafter"/>
</dbReference>
<feature type="compositionally biased region" description="Polar residues" evidence="7">
    <location>
        <begin position="1088"/>
        <end position="1099"/>
    </location>
</feature>
<keyword evidence="10" id="KW-1185">Reference proteome</keyword>
<feature type="compositionally biased region" description="Basic and acidic residues" evidence="7">
    <location>
        <begin position="1107"/>
        <end position="1122"/>
    </location>
</feature>
<feature type="region of interest" description="Disordered" evidence="7">
    <location>
        <begin position="851"/>
        <end position="1122"/>
    </location>
</feature>
<evidence type="ECO:0000313" key="10">
    <source>
        <dbReference type="Proteomes" id="UP000663828"/>
    </source>
</evidence>
<dbReference type="PANTHER" id="PTHR14005:SF0">
    <property type="entry name" value="EUKARYOTIC TRANSLATION INITIATION FACTOR 3 SUBUNIT A"/>
    <property type="match status" value="1"/>
</dbReference>
<feature type="compositionally biased region" description="Polar residues" evidence="7">
    <location>
        <begin position="864"/>
        <end position="881"/>
    </location>
</feature>
<sequence>MVYTQPESALKRADELIAIGKRQRALEILVDVIKSRRNRTWTKTHEVLMRALLELCVELKNSASAKDALHQYKTIAQTVSVKSLEDVITNFLTQGEQRCSQARRDAENATVDIDDLEYLQTPESLLLSAVSGESQQDRTDSDMLAPWLKFVWDSYRQCLDLLKNNNRVDKIYQDVAQMGFRFCQRYNRRSEFRKLCDTIRTHFTQSQKYSQQIYSVNFQLPETQALHLETRLAQLDTAIEMELWQEAFKAIEDIHHLTTISKKPFRPQQVANYYSKVALVFWKAENYIFHATTLLKLYVLHKEQKKNITHAELTRLATKALLAILSIPLPTPRTLIDEHLDVEENINEKQKRLTNLLALQQIPTRASLIRDMIKQGVLNFVHPELKNTYQWLEVEFNPLNLSSKVEEGIEFIEKLAQPEYSQYMSALRDVTVIRLLQQVSQVYQTISLKRFASLAPAMDKHRLERIIVNAARNNDVQVRIEHKLQALTFGTDLNVSTSRSADIHADSKANILQKMPNEQIRNQLMTMSNALHLCMEIVNEKSHKESSDKLRRQIAQTYARDEPNQRREILKRRELIERYKEDKENENRNKVKQAEIYSKTQKSVRDEEEKLRREDDLKRQMQQAAAEKVKEEQRFVMKMAIDKLRATEIGRKIIDVIGEENLSSCEPSELDELHLKHVINHSREQKEKQRAQFKKADYFVRALHEAEVPLLQEQAEKEIEWRREILRTEYERAIERYKCLERMKEDKNIFLESIRGGRREEFAQRMKEFNQRLQVAREQRLKQLREEYVEKKKQEFRKKRKLNQQQKLDEERRRKEEERVREQRQANEERNKILVAQARKQREVEEKIERQLRAERETAEPIATANTDTRQDRPTASNYQQDKTENRWHRNVRERGDNPLSQTSSSDSWSAQRNDEQRRRHFDDRHAEDSSNTKGSSNEPWRPRARPDHQYRDDRFDDRRGYSSQQNKPSFGSSSERWSERNTESSNSWQTVEKRRPNPSHTNNDRPPQQRPEESSASGKTWQPRSRVLNERRDEPRDSGRNGASSYSNRSRADDNNDWRSREKTRIDSWGGNEEDENENDRPRPSGHTLSNERQSNNRRPGGGFGVDRREQYRKPGGGNRE</sequence>
<evidence type="ECO:0000313" key="9">
    <source>
        <dbReference type="EMBL" id="CAF1020815.1"/>
    </source>
</evidence>
<dbReference type="AlphaFoldDB" id="A0A814I801"/>
<feature type="compositionally biased region" description="Basic and acidic residues" evidence="7">
    <location>
        <begin position="1028"/>
        <end position="1040"/>
    </location>
</feature>
<dbReference type="Pfam" id="PF22591">
    <property type="entry name" value="eIF3a_PCI_TPR-like"/>
    <property type="match status" value="1"/>
</dbReference>
<dbReference type="Pfam" id="PF01399">
    <property type="entry name" value="PCI"/>
    <property type="match status" value="1"/>
</dbReference>
<organism evidence="9 10">
    <name type="scientific">Adineta ricciae</name>
    <name type="common">Rotifer</name>
    <dbReference type="NCBI Taxonomy" id="249248"/>
    <lineage>
        <taxon>Eukaryota</taxon>
        <taxon>Metazoa</taxon>
        <taxon>Spiralia</taxon>
        <taxon>Gnathifera</taxon>
        <taxon>Rotifera</taxon>
        <taxon>Eurotatoria</taxon>
        <taxon>Bdelloidea</taxon>
        <taxon>Adinetida</taxon>
        <taxon>Adinetidae</taxon>
        <taxon>Adineta</taxon>
    </lineage>
</organism>
<feature type="compositionally biased region" description="Basic and acidic residues" evidence="7">
    <location>
        <begin position="913"/>
        <end position="931"/>
    </location>
</feature>
<dbReference type="GO" id="GO:0043614">
    <property type="term" value="C:multi-eIF complex"/>
    <property type="evidence" value="ECO:0007669"/>
    <property type="project" value="TreeGrafter"/>
</dbReference>
<evidence type="ECO:0000256" key="6">
    <source>
        <dbReference type="HAMAP-Rule" id="MF_03000"/>
    </source>
</evidence>
<comment type="caution">
    <text evidence="9">The sequence shown here is derived from an EMBL/GenBank/DDBJ whole genome shotgun (WGS) entry which is preliminary data.</text>
</comment>
<comment type="similarity">
    <text evidence="6">Belongs to the eIF-3 subunit A family.</text>
</comment>
<dbReference type="FunFam" id="4.10.860.10:FF:000001">
    <property type="entry name" value="Eukaryotic translation initiation factor 3 subunit A"/>
    <property type="match status" value="1"/>
</dbReference>
<feature type="compositionally biased region" description="Basic and acidic residues" evidence="7">
    <location>
        <begin position="807"/>
        <end position="826"/>
    </location>
</feature>
<reference evidence="9" key="1">
    <citation type="submission" date="2021-02" db="EMBL/GenBank/DDBJ databases">
        <authorList>
            <person name="Nowell W R."/>
        </authorList>
    </citation>
    <scope>NUCLEOTIDE SEQUENCE</scope>
</reference>
<accession>A0A814I801</accession>
<keyword evidence="3 6" id="KW-0396">Initiation factor</keyword>
<proteinExistence type="inferred from homology"/>
<dbReference type="HAMAP" id="MF_03000">
    <property type="entry name" value="eIF3a"/>
    <property type="match status" value="1"/>
</dbReference>
<evidence type="ECO:0000256" key="3">
    <source>
        <dbReference type="ARBA" id="ARBA00022540"/>
    </source>
</evidence>
<dbReference type="GO" id="GO:0003743">
    <property type="term" value="F:translation initiation factor activity"/>
    <property type="evidence" value="ECO:0007669"/>
    <property type="project" value="UniProtKB-UniRule"/>
</dbReference>
<dbReference type="InterPro" id="IPR054711">
    <property type="entry name" value="eIF3a_PCI_TPR-like"/>
</dbReference>
<keyword evidence="2 6" id="KW-0963">Cytoplasm</keyword>
<feature type="compositionally biased region" description="Basic and acidic residues" evidence="7">
    <location>
        <begin position="582"/>
        <end position="593"/>
    </location>
</feature>
<feature type="region of interest" description="Disordered" evidence="7">
    <location>
        <begin position="795"/>
        <end position="826"/>
    </location>
</feature>
<keyword evidence="5 6" id="KW-0648">Protein biosynthesis</keyword>
<dbReference type="Gene3D" id="1.25.40.860">
    <property type="match status" value="2"/>
</dbReference>
<evidence type="ECO:0000256" key="1">
    <source>
        <dbReference type="ARBA" id="ARBA00004496"/>
    </source>
</evidence>
<dbReference type="PANTHER" id="PTHR14005">
    <property type="entry name" value="EUKARYOTIC TRANSLATION INITIATION FACTOR 3, THETA SUBUNIT"/>
    <property type="match status" value="1"/>
</dbReference>
<evidence type="ECO:0000256" key="5">
    <source>
        <dbReference type="ARBA" id="ARBA00022917"/>
    </source>
</evidence>
<evidence type="ECO:0000256" key="4">
    <source>
        <dbReference type="ARBA" id="ARBA00022884"/>
    </source>
</evidence>
<dbReference type="EMBL" id="CAJNOR010000847">
    <property type="protein sequence ID" value="CAF1020815.1"/>
    <property type="molecule type" value="Genomic_DNA"/>
</dbReference>
<feature type="region of interest" description="Disordered" evidence="7">
    <location>
        <begin position="582"/>
        <end position="617"/>
    </location>
</feature>
<dbReference type="GO" id="GO:0071540">
    <property type="term" value="C:eukaryotic translation initiation factor 3 complex, eIF3e"/>
    <property type="evidence" value="ECO:0007669"/>
    <property type="project" value="TreeGrafter"/>
</dbReference>
<comment type="subunit">
    <text evidence="6">Component of the eukaryotic translation initiation factor 3 (eIF-3) complex.</text>
</comment>
<dbReference type="Proteomes" id="UP000663828">
    <property type="component" value="Unassembled WGS sequence"/>
</dbReference>
<evidence type="ECO:0000259" key="8">
    <source>
        <dbReference type="PROSITE" id="PS50250"/>
    </source>
</evidence>
<gene>
    <name evidence="9" type="ORF">XAT740_LOCUS14223</name>
</gene>
<dbReference type="GO" id="GO:0003729">
    <property type="term" value="F:mRNA binding"/>
    <property type="evidence" value="ECO:0007669"/>
    <property type="project" value="TreeGrafter"/>
</dbReference>
<dbReference type="SMART" id="SM00088">
    <property type="entry name" value="PINT"/>
    <property type="match status" value="1"/>
</dbReference>
<feature type="compositionally biased region" description="Basic and acidic residues" evidence="7">
    <location>
        <begin position="941"/>
        <end position="961"/>
    </location>
</feature>
<evidence type="ECO:0000256" key="7">
    <source>
        <dbReference type="SAM" id="MobiDB-lite"/>
    </source>
</evidence>